<evidence type="ECO:0000313" key="9">
    <source>
        <dbReference type="Proteomes" id="UP000663868"/>
    </source>
</evidence>
<dbReference type="InterPro" id="IPR017452">
    <property type="entry name" value="GPCR_Rhodpsn_7TM"/>
</dbReference>
<dbReference type="AlphaFoldDB" id="A0A819HYL5"/>
<feature type="transmembrane region" description="Helical" evidence="5">
    <location>
        <begin position="188"/>
        <end position="207"/>
    </location>
</feature>
<feature type="transmembrane region" description="Helical" evidence="5">
    <location>
        <begin position="92"/>
        <end position="113"/>
    </location>
</feature>
<dbReference type="Proteomes" id="UP000663868">
    <property type="component" value="Unassembled WGS sequence"/>
</dbReference>
<dbReference type="SUPFAM" id="SSF81321">
    <property type="entry name" value="Family A G protein-coupled receptor-like"/>
    <property type="match status" value="1"/>
</dbReference>
<feature type="transmembrane region" description="Helical" evidence="5">
    <location>
        <begin position="228"/>
        <end position="251"/>
    </location>
</feature>
<evidence type="ECO:0000256" key="5">
    <source>
        <dbReference type="SAM" id="Phobius"/>
    </source>
</evidence>
<comment type="caution">
    <text evidence="8">The sequence shown here is derived from an EMBL/GenBank/DDBJ whole genome shotgun (WGS) entry which is preliminary data.</text>
</comment>
<accession>A0A819HYL5</accession>
<proteinExistence type="predicted"/>
<dbReference type="EMBL" id="CAJNOE010000132">
    <property type="protein sequence ID" value="CAF0956977.1"/>
    <property type="molecule type" value="Genomic_DNA"/>
</dbReference>
<evidence type="ECO:0000313" key="8">
    <source>
        <dbReference type="EMBL" id="CAF3905683.1"/>
    </source>
</evidence>
<dbReference type="Proteomes" id="UP000663860">
    <property type="component" value="Unassembled WGS sequence"/>
</dbReference>
<dbReference type="Gene3D" id="1.20.1070.10">
    <property type="entry name" value="Rhodopsin 7-helix transmembrane proteins"/>
    <property type="match status" value="1"/>
</dbReference>
<dbReference type="PANTHER" id="PTHR19871:SF14">
    <property type="entry name" value="DUF4062 DOMAIN-CONTAINING PROTEIN"/>
    <property type="match status" value="1"/>
</dbReference>
<keyword evidence="3 5" id="KW-1133">Transmembrane helix</keyword>
<dbReference type="GO" id="GO:0016020">
    <property type="term" value="C:membrane"/>
    <property type="evidence" value="ECO:0007669"/>
    <property type="project" value="UniProtKB-SubCell"/>
</dbReference>
<dbReference type="PANTHER" id="PTHR19871">
    <property type="entry name" value="BETA TRANSDUCIN-RELATED PROTEIN"/>
    <property type="match status" value="1"/>
</dbReference>
<keyword evidence="4 5" id="KW-0472">Membrane</keyword>
<feature type="transmembrane region" description="Helical" evidence="5">
    <location>
        <begin position="20"/>
        <end position="41"/>
    </location>
</feature>
<feature type="transmembrane region" description="Helical" evidence="5">
    <location>
        <begin position="53"/>
        <end position="72"/>
    </location>
</feature>
<name>A0A819HYL5_9BILA</name>
<reference evidence="8" key="1">
    <citation type="submission" date="2021-02" db="EMBL/GenBank/DDBJ databases">
        <authorList>
            <person name="Nowell W R."/>
        </authorList>
    </citation>
    <scope>NUCLEOTIDE SEQUENCE</scope>
</reference>
<dbReference type="CDD" id="cd00637">
    <property type="entry name" value="7tm_classA_rhodopsin-like"/>
    <property type="match status" value="1"/>
</dbReference>
<feature type="transmembrane region" description="Helical" evidence="5">
    <location>
        <begin position="133"/>
        <end position="157"/>
    </location>
</feature>
<evidence type="ECO:0000256" key="3">
    <source>
        <dbReference type="ARBA" id="ARBA00022989"/>
    </source>
</evidence>
<evidence type="ECO:0000256" key="4">
    <source>
        <dbReference type="ARBA" id="ARBA00023136"/>
    </source>
</evidence>
<dbReference type="InterPro" id="IPR000276">
    <property type="entry name" value="GPCR_Rhodpsn"/>
</dbReference>
<dbReference type="EMBL" id="CAJOBB010001805">
    <property type="protein sequence ID" value="CAF3905683.1"/>
    <property type="molecule type" value="Genomic_DNA"/>
</dbReference>
<dbReference type="Pfam" id="PF00001">
    <property type="entry name" value="7tm_1"/>
    <property type="match status" value="1"/>
</dbReference>
<feature type="domain" description="G-protein coupled receptors family 1 profile" evidence="6">
    <location>
        <begin position="32"/>
        <end position="251"/>
    </location>
</feature>
<comment type="subcellular location">
    <subcellularLocation>
        <location evidence="1">Membrane</location>
    </subcellularLocation>
</comment>
<organism evidence="8 9">
    <name type="scientific">Adineta steineri</name>
    <dbReference type="NCBI Taxonomy" id="433720"/>
    <lineage>
        <taxon>Eukaryota</taxon>
        <taxon>Metazoa</taxon>
        <taxon>Spiralia</taxon>
        <taxon>Gnathifera</taxon>
        <taxon>Rotifera</taxon>
        <taxon>Eurotatoria</taxon>
        <taxon>Bdelloidea</taxon>
        <taxon>Adinetida</taxon>
        <taxon>Adinetidae</taxon>
        <taxon>Adineta</taxon>
    </lineage>
</organism>
<dbReference type="PROSITE" id="PS50262">
    <property type="entry name" value="G_PROTEIN_RECEP_F1_2"/>
    <property type="match status" value="1"/>
</dbReference>
<sequence>MNSTTTVINSFSPFHPIQFSILLFLIICSIPCFIFVFYQILSTRALYRALNNHVLILLLISNSIQTVTDIPLRLSYYYTGKILPFTVSYCHFYYFIDLYLFTTCFLLLAWASFERHILIFHSQIFNRYRTRLIGHYIPLSFCIIYPLIYYIIFIFFYPCENSYDPVNSYCIAICYLFASPVMALYEQIVHGFALVFLIFIFNLSLFFRILHQKNRMGRQMTWAKNRNMAIQLFSVCFLFFLTNGGYFLILLGQDTLAERDSLIENVFLKLKDYCRQKYGLEFQYVDMRWGIPNESSNSHSEVQTCLNEIEICKKYSVATNFIVLLSHRYGSRPTPAIIPATLFNILYERIRLNSNDGDDILLSQWYRLDTNRIPAVYILQSTSSILSNINSSNIDEMKQAEKEWKRIDNRIRTCLRRAAVKCLEQGEINQDQYDDFFISITEKEILNGILTASDANQRTLCFLREIDDIHEHLLDSKASKYIDVQYSKTGEPIVDNEAETLLNNLKYNRLPSKLQSSNIFSYKVHWTSNGINRHDHSEYLTQFNNDFYHAVKQQIDQCVKSRVLINSNPLEHEVMEHAIQCKTYSTKFHSRVDILNRLKEYILNKNEHRACVVYGDSGCGKTSVLAKTSFEVRIYIYI</sequence>
<dbReference type="InterPro" id="IPR052752">
    <property type="entry name" value="NACHT-WD_repeat"/>
</dbReference>
<keyword evidence="2 5" id="KW-0812">Transmembrane</keyword>
<evidence type="ECO:0000256" key="1">
    <source>
        <dbReference type="ARBA" id="ARBA00004370"/>
    </source>
</evidence>
<gene>
    <name evidence="7" type="ORF">IZO911_LOCUS15326</name>
    <name evidence="8" type="ORF">KXQ929_LOCUS23064</name>
</gene>
<protein>
    <recommendedName>
        <fullName evidence="6">G-protein coupled receptors family 1 profile domain-containing protein</fullName>
    </recommendedName>
</protein>
<evidence type="ECO:0000259" key="6">
    <source>
        <dbReference type="PROSITE" id="PS50262"/>
    </source>
</evidence>
<dbReference type="GO" id="GO:0004930">
    <property type="term" value="F:G protein-coupled receptor activity"/>
    <property type="evidence" value="ECO:0007669"/>
    <property type="project" value="InterPro"/>
</dbReference>
<evidence type="ECO:0000256" key="2">
    <source>
        <dbReference type="ARBA" id="ARBA00022692"/>
    </source>
</evidence>
<evidence type="ECO:0000313" key="7">
    <source>
        <dbReference type="EMBL" id="CAF0956977.1"/>
    </source>
</evidence>